<dbReference type="Pfam" id="PF01315">
    <property type="entry name" value="Ald_Xan_dh_C"/>
    <property type="match status" value="1"/>
</dbReference>
<accession>A0A9W6LPL5</accession>
<evidence type="ECO:0000259" key="1">
    <source>
        <dbReference type="SMART" id="SM01008"/>
    </source>
</evidence>
<dbReference type="PANTHER" id="PTHR11908:SF157">
    <property type="entry name" value="XANTHINE DEHYDROGENASE SUBUNIT D-RELATED"/>
    <property type="match status" value="1"/>
</dbReference>
<evidence type="ECO:0000313" key="3">
    <source>
        <dbReference type="Proteomes" id="UP001144471"/>
    </source>
</evidence>
<dbReference type="SMART" id="SM01008">
    <property type="entry name" value="Ald_Xan_dh_C"/>
    <property type="match status" value="1"/>
</dbReference>
<dbReference type="Pfam" id="PF20256">
    <property type="entry name" value="MoCoBD_2"/>
    <property type="match status" value="2"/>
</dbReference>
<name>A0A9W6LPL5_9FUSO</name>
<reference evidence="2" key="1">
    <citation type="submission" date="2022-12" db="EMBL/GenBank/DDBJ databases">
        <title>Reference genome sequencing for broad-spectrum identification of bacterial and archaeal isolates by mass spectrometry.</title>
        <authorList>
            <person name="Sekiguchi Y."/>
            <person name="Tourlousse D.M."/>
        </authorList>
    </citation>
    <scope>NUCLEOTIDE SEQUENCE</scope>
    <source>
        <strain evidence="2">10succ1</strain>
    </source>
</reference>
<protein>
    <submittedName>
        <fullName evidence="2">Aldehyde oxidase</fullName>
    </submittedName>
</protein>
<feature type="domain" description="Aldehyde oxidase/xanthine dehydrogenase a/b hammerhead" evidence="1">
    <location>
        <begin position="18"/>
        <end position="121"/>
    </location>
</feature>
<dbReference type="EMBL" id="BSDY01000012">
    <property type="protein sequence ID" value="GLI57065.1"/>
    <property type="molecule type" value="Genomic_DNA"/>
</dbReference>
<dbReference type="GO" id="GO:0005506">
    <property type="term" value="F:iron ion binding"/>
    <property type="evidence" value="ECO:0007669"/>
    <property type="project" value="InterPro"/>
</dbReference>
<dbReference type="Gene3D" id="3.90.1170.50">
    <property type="entry name" value="Aldehyde oxidase/xanthine dehydrogenase, a/b hammerhead"/>
    <property type="match status" value="1"/>
</dbReference>
<keyword evidence="3" id="KW-1185">Reference proteome</keyword>
<dbReference type="AlphaFoldDB" id="A0A9W6LPL5"/>
<dbReference type="InterPro" id="IPR008274">
    <property type="entry name" value="AldOxase/xan_DH_MoCoBD1"/>
</dbReference>
<dbReference type="PANTHER" id="PTHR11908">
    <property type="entry name" value="XANTHINE DEHYDROGENASE"/>
    <property type="match status" value="1"/>
</dbReference>
<dbReference type="InterPro" id="IPR037165">
    <property type="entry name" value="AldOxase/xan_DH_Mopterin-bd_sf"/>
</dbReference>
<dbReference type="SUPFAM" id="SSF54665">
    <property type="entry name" value="CO dehydrogenase molybdoprotein N-domain-like"/>
    <property type="match status" value="1"/>
</dbReference>
<dbReference type="Pfam" id="PF02738">
    <property type="entry name" value="MoCoBD_1"/>
    <property type="match status" value="1"/>
</dbReference>
<dbReference type="InterPro" id="IPR016208">
    <property type="entry name" value="Ald_Oxase/xanthine_DH-like"/>
</dbReference>
<comment type="caution">
    <text evidence="2">The sequence shown here is derived from an EMBL/GenBank/DDBJ whole genome shotgun (WGS) entry which is preliminary data.</text>
</comment>
<dbReference type="GO" id="GO:0016491">
    <property type="term" value="F:oxidoreductase activity"/>
    <property type="evidence" value="ECO:0007669"/>
    <property type="project" value="InterPro"/>
</dbReference>
<proteinExistence type="predicted"/>
<gene>
    <name evidence="2" type="ORF">PM10SUCC1_25790</name>
</gene>
<organism evidence="2 3">
    <name type="scientific">Propionigenium maris DSM 9537</name>
    <dbReference type="NCBI Taxonomy" id="1123000"/>
    <lineage>
        <taxon>Bacteria</taxon>
        <taxon>Fusobacteriati</taxon>
        <taxon>Fusobacteriota</taxon>
        <taxon>Fusobacteriia</taxon>
        <taxon>Fusobacteriales</taxon>
        <taxon>Fusobacteriaceae</taxon>
        <taxon>Propionigenium</taxon>
    </lineage>
</organism>
<dbReference type="InterPro" id="IPR036856">
    <property type="entry name" value="Ald_Oxase/Xan_DH_a/b_sf"/>
</dbReference>
<dbReference type="SUPFAM" id="SSF56003">
    <property type="entry name" value="Molybdenum cofactor-binding domain"/>
    <property type="match status" value="1"/>
</dbReference>
<evidence type="ECO:0000313" key="2">
    <source>
        <dbReference type="EMBL" id="GLI57065.1"/>
    </source>
</evidence>
<sequence length="709" mass="78962">MKERKRVIIKESLEDKITGEATYTDDIRMDNLLHGRTLRSTIAHGKILSIHYPPLPSGYYIIDRDDIPQNNVVKIIGEDQPVFSDGIVRYIGEPIALFIGEDRGVLKKLLKETIVEYREVEPILSIPDSLRGGEENLFTEYTLERGDLTSARKRAAYSFKESFETGVQEHVYLEPQSMVAEYTDGEITIWGSIQSFFPVKEAVEYCTGYPVRVIQPSIGGGFGGKEDFPSLIACHAALGAIKSRGPVKIVYDREEDIISTTKRHPSQTSYEIFLDDDLNILGAEVDIKLEAGAYEGLSNLVLELMMAECCGVYRVPALKVVGRTLKTNKLSFGAWRGFGAPQGNFCMETLLDIIAGRLGISSLDLKRRNLVKKGDPTTAGGTYKEDVFLEEMLEEALKRSSYYDKSRKITHTDKNRVRSIGLSFSTLGGGLTGNAEKDFAKSKVRLMKRRDGKVVIYSSIVDIGQGAHITLRKIVAHVLGIPLERIIYAIPDSKNCPDSGPTVASRSILIIGKLLERAAEKLREKLPLPGEFEVVEEYRHPAGYRWEDEKHLGDATISHSFAVNVIEVEIDLISYRIYPIKYWGVYDIGTPIDPKIALGQVQGGVVQGAGYSHMEVMKFDDKGALLQKNLTDYLIPTSKDIFPMEVSFFENRGEHGPMGAKALGELPFIGVAPAILAAVNRAFNCEIKRVPLNPEFLMEVLDEDKVQVK</sequence>
<dbReference type="InterPro" id="IPR000674">
    <property type="entry name" value="Ald_Oxase/Xan_DH_a/b"/>
</dbReference>
<dbReference type="Gene3D" id="3.30.365.10">
    <property type="entry name" value="Aldehyde oxidase/xanthine dehydrogenase, molybdopterin binding domain"/>
    <property type="match status" value="4"/>
</dbReference>
<dbReference type="Proteomes" id="UP001144471">
    <property type="component" value="Unassembled WGS sequence"/>
</dbReference>
<dbReference type="InterPro" id="IPR046867">
    <property type="entry name" value="AldOxase/xan_DH_MoCoBD2"/>
</dbReference>
<dbReference type="RefSeq" id="WP_281836516.1">
    <property type="nucleotide sequence ID" value="NZ_BSDY01000012.1"/>
</dbReference>